<gene>
    <name evidence="5" type="ORF">EJ08DRAFT_347591</name>
</gene>
<feature type="transmembrane region" description="Helical" evidence="4">
    <location>
        <begin position="456"/>
        <end position="475"/>
    </location>
</feature>
<feature type="transmembrane region" description="Helical" evidence="4">
    <location>
        <begin position="424"/>
        <end position="444"/>
    </location>
</feature>
<feature type="transmembrane region" description="Helical" evidence="4">
    <location>
        <begin position="275"/>
        <end position="296"/>
    </location>
</feature>
<dbReference type="OrthoDB" id="6509908at2759"/>
<dbReference type="GO" id="GO:0016020">
    <property type="term" value="C:membrane"/>
    <property type="evidence" value="ECO:0007669"/>
    <property type="project" value="UniProtKB-SubCell"/>
</dbReference>
<feature type="transmembrane region" description="Helical" evidence="4">
    <location>
        <begin position="378"/>
        <end position="403"/>
    </location>
</feature>
<evidence type="ECO:0000256" key="3">
    <source>
        <dbReference type="SAM" id="MobiDB-lite"/>
    </source>
</evidence>
<dbReference type="InterPro" id="IPR050327">
    <property type="entry name" value="Proton-linked_MCT"/>
</dbReference>
<accession>A0A9P4TWX0</accession>
<dbReference type="GO" id="GO:0022857">
    <property type="term" value="F:transmembrane transporter activity"/>
    <property type="evidence" value="ECO:0007669"/>
    <property type="project" value="InterPro"/>
</dbReference>
<dbReference type="Gene3D" id="1.20.1250.20">
    <property type="entry name" value="MFS general substrate transporter like domains"/>
    <property type="match status" value="2"/>
</dbReference>
<evidence type="ECO:0000313" key="5">
    <source>
        <dbReference type="EMBL" id="KAF2427717.1"/>
    </source>
</evidence>
<dbReference type="SUPFAM" id="SSF103473">
    <property type="entry name" value="MFS general substrate transporter"/>
    <property type="match status" value="1"/>
</dbReference>
<feature type="compositionally biased region" description="Polar residues" evidence="3">
    <location>
        <begin position="9"/>
        <end position="27"/>
    </location>
</feature>
<feature type="transmembrane region" description="Helical" evidence="4">
    <location>
        <begin position="351"/>
        <end position="372"/>
    </location>
</feature>
<reference evidence="5" key="1">
    <citation type="journal article" date="2020" name="Stud. Mycol.">
        <title>101 Dothideomycetes genomes: a test case for predicting lifestyles and emergence of pathogens.</title>
        <authorList>
            <person name="Haridas S."/>
            <person name="Albert R."/>
            <person name="Binder M."/>
            <person name="Bloem J."/>
            <person name="Labutti K."/>
            <person name="Salamov A."/>
            <person name="Andreopoulos B."/>
            <person name="Baker S."/>
            <person name="Barry K."/>
            <person name="Bills G."/>
            <person name="Bluhm B."/>
            <person name="Cannon C."/>
            <person name="Castanera R."/>
            <person name="Culley D."/>
            <person name="Daum C."/>
            <person name="Ezra D."/>
            <person name="Gonzalez J."/>
            <person name="Henrissat B."/>
            <person name="Kuo A."/>
            <person name="Liang C."/>
            <person name="Lipzen A."/>
            <person name="Lutzoni F."/>
            <person name="Magnuson J."/>
            <person name="Mondo S."/>
            <person name="Nolan M."/>
            <person name="Ohm R."/>
            <person name="Pangilinan J."/>
            <person name="Park H.-J."/>
            <person name="Ramirez L."/>
            <person name="Alfaro M."/>
            <person name="Sun H."/>
            <person name="Tritt A."/>
            <person name="Yoshinaga Y."/>
            <person name="Zwiers L.-H."/>
            <person name="Turgeon B."/>
            <person name="Goodwin S."/>
            <person name="Spatafora J."/>
            <person name="Crous P."/>
            <person name="Grigoriev I."/>
        </authorList>
    </citation>
    <scope>NUCLEOTIDE SEQUENCE</scope>
    <source>
        <strain evidence="5">CBS 130266</strain>
    </source>
</reference>
<proteinExistence type="inferred from homology"/>
<keyword evidence="4" id="KW-1133">Transmembrane helix</keyword>
<evidence type="ECO:0000256" key="1">
    <source>
        <dbReference type="ARBA" id="ARBA00004141"/>
    </source>
</evidence>
<dbReference type="InterPro" id="IPR036259">
    <property type="entry name" value="MFS_trans_sf"/>
</dbReference>
<keyword evidence="4" id="KW-0472">Membrane</keyword>
<organism evidence="5 6">
    <name type="scientific">Tothia fuscella</name>
    <dbReference type="NCBI Taxonomy" id="1048955"/>
    <lineage>
        <taxon>Eukaryota</taxon>
        <taxon>Fungi</taxon>
        <taxon>Dikarya</taxon>
        <taxon>Ascomycota</taxon>
        <taxon>Pezizomycotina</taxon>
        <taxon>Dothideomycetes</taxon>
        <taxon>Pleosporomycetidae</taxon>
        <taxon>Venturiales</taxon>
        <taxon>Cylindrosympodiaceae</taxon>
        <taxon>Tothia</taxon>
    </lineage>
</organism>
<feature type="transmembrane region" description="Helical" evidence="4">
    <location>
        <begin position="223"/>
        <end position="243"/>
    </location>
</feature>
<keyword evidence="4" id="KW-0812">Transmembrane</keyword>
<sequence length="532" mass="58608">MVFKKSESPRSATSTASGSRQLSLSTKPETERPSAASSLRGAQDDDEPNWPREFKAYTTLLGCFFLMFNSWGLVNAYGTYASYYKEELLPDAGLLLLNLIGSTQSFFVLINSWWVGRLLDAGHTRKVLGVGWVMVSLGMFTLSLAGRKKDHEQGEYGLIWLTQGMITGLGMACFFVASSQIASTWFVKRKSFAIGIVASGASIAGLVYPFMIKYLIKETNFKTANLCVASVVCATALFSWVSAVPNPRHPLNKSNLPKRAIRRWVDPDAFRNVTYNWFVASIAFMFLGFYAVFFNLEEWAAHKKLGTKNPSPEQGPDTSRNNTFHTFIYLAVMNASSTIGRLSSGYLSDKFGALQVHAVVMTIGSILLYAFWTNVNTIAAALAFVIFFGAVSGAIIGLPPASVAHIIKLSPDAELSSLGHWTGMMYTVSAIPALVGPIIAGHFITRFNNNYITVQMWSATCLFISALCLYVAIWYSKHRKNPISRSLSVASLKNMFRTDSDEEKELETRSTAPSAADSQTFARRQSKDSDST</sequence>
<feature type="transmembrane region" description="Helical" evidence="4">
    <location>
        <begin position="127"/>
        <end position="146"/>
    </location>
</feature>
<dbReference type="Pfam" id="PF07690">
    <property type="entry name" value="MFS_1"/>
    <property type="match status" value="1"/>
</dbReference>
<feature type="compositionally biased region" description="Polar residues" evidence="3">
    <location>
        <begin position="509"/>
        <end position="523"/>
    </location>
</feature>
<feature type="transmembrane region" description="Helical" evidence="4">
    <location>
        <begin position="158"/>
        <end position="186"/>
    </location>
</feature>
<feature type="transmembrane region" description="Helical" evidence="4">
    <location>
        <begin position="56"/>
        <end position="80"/>
    </location>
</feature>
<dbReference type="Proteomes" id="UP000800235">
    <property type="component" value="Unassembled WGS sequence"/>
</dbReference>
<comment type="caution">
    <text evidence="5">The sequence shown here is derived from an EMBL/GenBank/DDBJ whole genome shotgun (WGS) entry which is preliminary data.</text>
</comment>
<comment type="similarity">
    <text evidence="2">Belongs to the major facilitator superfamily. Monocarboxylate porter (TC 2.A.1.13) family.</text>
</comment>
<dbReference type="EMBL" id="MU007058">
    <property type="protein sequence ID" value="KAF2427717.1"/>
    <property type="molecule type" value="Genomic_DNA"/>
</dbReference>
<dbReference type="PANTHER" id="PTHR11360:SF234">
    <property type="entry name" value="MFS-TYPE TRANSPORTER DBAD-RELATED"/>
    <property type="match status" value="1"/>
</dbReference>
<dbReference type="PANTHER" id="PTHR11360">
    <property type="entry name" value="MONOCARBOXYLATE TRANSPORTER"/>
    <property type="match status" value="1"/>
</dbReference>
<feature type="transmembrane region" description="Helical" evidence="4">
    <location>
        <begin position="92"/>
        <end position="115"/>
    </location>
</feature>
<evidence type="ECO:0000256" key="2">
    <source>
        <dbReference type="ARBA" id="ARBA00006727"/>
    </source>
</evidence>
<evidence type="ECO:0000256" key="4">
    <source>
        <dbReference type="SAM" id="Phobius"/>
    </source>
</evidence>
<evidence type="ECO:0000313" key="6">
    <source>
        <dbReference type="Proteomes" id="UP000800235"/>
    </source>
</evidence>
<protein>
    <submittedName>
        <fullName evidence="5">MFS general substrate transporter</fullName>
    </submittedName>
</protein>
<name>A0A9P4TWX0_9PEZI</name>
<feature type="region of interest" description="Disordered" evidence="3">
    <location>
        <begin position="500"/>
        <end position="532"/>
    </location>
</feature>
<comment type="subcellular location">
    <subcellularLocation>
        <location evidence="1">Membrane</location>
        <topology evidence="1">Multi-pass membrane protein</topology>
    </subcellularLocation>
</comment>
<feature type="region of interest" description="Disordered" evidence="3">
    <location>
        <begin position="1"/>
        <end position="47"/>
    </location>
</feature>
<feature type="transmembrane region" description="Helical" evidence="4">
    <location>
        <begin position="192"/>
        <end position="211"/>
    </location>
</feature>
<keyword evidence="6" id="KW-1185">Reference proteome</keyword>
<dbReference type="AlphaFoldDB" id="A0A9P4TWX0"/>
<dbReference type="InterPro" id="IPR011701">
    <property type="entry name" value="MFS"/>
</dbReference>